<organism evidence="2 3">
    <name type="scientific">Letharia columbiana</name>
    <dbReference type="NCBI Taxonomy" id="112416"/>
    <lineage>
        <taxon>Eukaryota</taxon>
        <taxon>Fungi</taxon>
        <taxon>Dikarya</taxon>
        <taxon>Ascomycota</taxon>
        <taxon>Pezizomycotina</taxon>
        <taxon>Lecanoromycetes</taxon>
        <taxon>OSLEUM clade</taxon>
        <taxon>Lecanoromycetidae</taxon>
        <taxon>Lecanorales</taxon>
        <taxon>Lecanorineae</taxon>
        <taxon>Parmeliaceae</taxon>
        <taxon>Letharia</taxon>
    </lineage>
</organism>
<dbReference type="GeneID" id="59289026"/>
<dbReference type="Proteomes" id="UP000578531">
    <property type="component" value="Unassembled WGS sequence"/>
</dbReference>
<protein>
    <submittedName>
        <fullName evidence="2">Uncharacterized protein</fullName>
    </submittedName>
</protein>
<comment type="caution">
    <text evidence="2">The sequence shown here is derived from an EMBL/GenBank/DDBJ whole genome shotgun (WGS) entry which is preliminary data.</text>
</comment>
<keyword evidence="3" id="KW-1185">Reference proteome</keyword>
<gene>
    <name evidence="2" type="ORF">HO173_007369</name>
</gene>
<dbReference type="EMBL" id="JACCJC010000030">
    <property type="protein sequence ID" value="KAF6234336.1"/>
    <property type="molecule type" value="Genomic_DNA"/>
</dbReference>
<sequence>MEDNNDDVDRDKDPPDTFSEYSDPESEGGGFPIDWDEVYREIEYRHPGYDEVPPIWQG</sequence>
<reference evidence="2 3" key="1">
    <citation type="journal article" date="2020" name="Genomics">
        <title>Complete, high-quality genomes from long-read metagenomic sequencing of two wolf lichen thalli reveals enigmatic genome architecture.</title>
        <authorList>
            <person name="McKenzie S.K."/>
            <person name="Walston R.F."/>
            <person name="Allen J.L."/>
        </authorList>
    </citation>
    <scope>NUCLEOTIDE SEQUENCE [LARGE SCALE GENOMIC DNA]</scope>
    <source>
        <strain evidence="2">WasteWater2</strain>
    </source>
</reference>
<dbReference type="RefSeq" id="XP_037163733.1">
    <property type="nucleotide sequence ID" value="XM_037309273.1"/>
</dbReference>
<proteinExistence type="predicted"/>
<evidence type="ECO:0000313" key="2">
    <source>
        <dbReference type="EMBL" id="KAF6234336.1"/>
    </source>
</evidence>
<dbReference type="AlphaFoldDB" id="A0A8H6L3N1"/>
<feature type="region of interest" description="Disordered" evidence="1">
    <location>
        <begin position="1"/>
        <end position="33"/>
    </location>
</feature>
<accession>A0A8H6L3N1</accession>
<name>A0A8H6L3N1_9LECA</name>
<evidence type="ECO:0000256" key="1">
    <source>
        <dbReference type="SAM" id="MobiDB-lite"/>
    </source>
</evidence>
<evidence type="ECO:0000313" key="3">
    <source>
        <dbReference type="Proteomes" id="UP000578531"/>
    </source>
</evidence>